<keyword evidence="1" id="KW-0812">Transmembrane</keyword>
<sequence length="262" mass="29059">MSDRLDRLEQRIEETHAIAVAAQTAMDALCLELISDDLIDGLQLANVLTRLGGRYEKKSPGVQERLMATVERLRTFEQTQTTMDPDGQRNDASRALETISSVSLLHTSVLMRYTREQKHDVSVHTSSMIVIGYAGAACALLTAMLKDDAVSREVMAVAVNDLAGLTSMKSLGDGFGRTMEDALDAAERVFAPAFEDLDRDVDDAWIRPHCERFLTENPFVTLDPGDEGNARTRAWLADGIMSRFMIGFLSEVARIAPDFFKR</sequence>
<reference evidence="2" key="1">
    <citation type="journal article" date="2014" name="Int. J. Syst. Evol. Microbiol.">
        <title>Complete genome sequence of Corynebacterium casei LMG S-19264T (=DSM 44701T), isolated from a smear-ripened cheese.</title>
        <authorList>
            <consortium name="US DOE Joint Genome Institute (JGI-PGF)"/>
            <person name="Walter F."/>
            <person name="Albersmeier A."/>
            <person name="Kalinowski J."/>
            <person name="Ruckert C."/>
        </authorList>
    </citation>
    <scope>NUCLEOTIDE SEQUENCE</scope>
    <source>
        <strain evidence="2">VKM B-1513</strain>
    </source>
</reference>
<feature type="transmembrane region" description="Helical" evidence="1">
    <location>
        <begin position="121"/>
        <end position="145"/>
    </location>
</feature>
<accession>A0A9W6IQS8</accession>
<dbReference type="RefSeq" id="WP_271187868.1">
    <property type="nucleotide sequence ID" value="NZ_BSFE01000011.1"/>
</dbReference>
<organism evidence="2 3">
    <name type="scientific">Maricaulis virginensis</name>
    <dbReference type="NCBI Taxonomy" id="144022"/>
    <lineage>
        <taxon>Bacteria</taxon>
        <taxon>Pseudomonadati</taxon>
        <taxon>Pseudomonadota</taxon>
        <taxon>Alphaproteobacteria</taxon>
        <taxon>Maricaulales</taxon>
        <taxon>Maricaulaceae</taxon>
        <taxon>Maricaulis</taxon>
    </lineage>
</organism>
<comment type="caution">
    <text evidence="2">The sequence shown here is derived from an EMBL/GenBank/DDBJ whole genome shotgun (WGS) entry which is preliminary data.</text>
</comment>
<name>A0A9W6IQS8_9PROT</name>
<keyword evidence="1" id="KW-0472">Membrane</keyword>
<dbReference type="EMBL" id="BSFE01000011">
    <property type="protein sequence ID" value="GLK53520.1"/>
    <property type="molecule type" value="Genomic_DNA"/>
</dbReference>
<dbReference type="Proteomes" id="UP001143486">
    <property type="component" value="Unassembled WGS sequence"/>
</dbReference>
<proteinExistence type="predicted"/>
<gene>
    <name evidence="2" type="ORF">GCM10017621_30280</name>
</gene>
<dbReference type="AlphaFoldDB" id="A0A9W6IQS8"/>
<evidence type="ECO:0000313" key="3">
    <source>
        <dbReference type="Proteomes" id="UP001143486"/>
    </source>
</evidence>
<reference evidence="2" key="2">
    <citation type="submission" date="2023-01" db="EMBL/GenBank/DDBJ databases">
        <authorList>
            <person name="Sun Q."/>
            <person name="Evtushenko L."/>
        </authorList>
    </citation>
    <scope>NUCLEOTIDE SEQUENCE</scope>
    <source>
        <strain evidence="2">VKM B-1513</strain>
    </source>
</reference>
<evidence type="ECO:0000313" key="2">
    <source>
        <dbReference type="EMBL" id="GLK53520.1"/>
    </source>
</evidence>
<keyword evidence="1" id="KW-1133">Transmembrane helix</keyword>
<evidence type="ECO:0000256" key="1">
    <source>
        <dbReference type="SAM" id="Phobius"/>
    </source>
</evidence>
<keyword evidence="3" id="KW-1185">Reference proteome</keyword>
<protein>
    <submittedName>
        <fullName evidence="2">Uncharacterized protein</fullName>
    </submittedName>
</protein>